<dbReference type="RefSeq" id="WP_012174695.1">
    <property type="nucleotide sequence ID" value="NC_009943.1"/>
</dbReference>
<feature type="binding site" evidence="8">
    <location>
        <position position="140"/>
    </location>
    <ligand>
        <name>(3R)-3-methyl-D-ornithine</name>
        <dbReference type="ChEBI" id="CHEBI:64642"/>
    </ligand>
</feature>
<feature type="domain" description="Radical SAM core" evidence="9">
    <location>
        <begin position="51"/>
        <end position="279"/>
    </location>
</feature>
<feature type="binding site" evidence="6 7">
    <location>
        <position position="65"/>
    </location>
    <ligand>
        <name>[4Fe-4S] cluster</name>
        <dbReference type="ChEBI" id="CHEBI:49883"/>
        <note>4Fe-4S-S-AdoMet</note>
    </ligand>
</feature>
<dbReference type="Proteomes" id="UP000008561">
    <property type="component" value="Chromosome"/>
</dbReference>
<feature type="binding site" evidence="8">
    <location>
        <position position="287"/>
    </location>
    <ligand>
        <name>(3R)-3-methyl-D-ornithine</name>
        <dbReference type="ChEBI" id="CHEBI:64642"/>
    </ligand>
</feature>
<dbReference type="OrthoDB" id="9802027at2"/>
<keyword evidence="2 6" id="KW-0949">S-adenosyl-L-methionine</keyword>
<dbReference type="InterPro" id="IPR022431">
    <property type="entry name" value="Cyclic_DHFL_synthase_mqnC"/>
</dbReference>
<evidence type="ECO:0000313" key="11">
    <source>
        <dbReference type="Proteomes" id="UP000008561"/>
    </source>
</evidence>
<dbReference type="GO" id="GO:0044689">
    <property type="term" value="F:7,8-didemethyl-8-hydroxy-5-deazariboflavin synthase activity"/>
    <property type="evidence" value="ECO:0007669"/>
    <property type="project" value="TreeGrafter"/>
</dbReference>
<comment type="pathway">
    <text evidence="6">Quinol/quinone metabolism; menaquinone biosynthesis.</text>
</comment>
<sequence length="355" mass="38788">MDRLKPAIEKAMEGARLDIEEALALYTKADLLVLGQLAVRQRWRLRPEPVATFVVDRNINYTNICVSGCLFCAFHAAPGSAAGYVLSEAELKKKLDETVILGGTQVLLQGGMNPDLDLAYYKDLLKFIKSVSGLHIHGFSPPEIAFFSKQWGLSVEAVLGELVAAGLDSIPGGGAEILADEIRNKISPGKCDTATWLGVMETAHAIGLRSSATMMFGHVETPRHLIDHLLAIRDLQDRTSGFTAFIPWSFQPQNTRLKGTPASAVDYLKVVALSRLVLDNVPNIQASWVTQGDKISQVALGFGANDMGSTMIEENVVAAAGVRFRLPREAIIRLIEGAGLRAAQRDFFYRILQYH</sequence>
<feature type="binding site" evidence="6 7">
    <location>
        <position position="72"/>
    </location>
    <ligand>
        <name>[4Fe-4S] cluster</name>
        <dbReference type="ChEBI" id="CHEBI:49883"/>
        <note>4Fe-4S-S-AdoMet</note>
    </ligand>
</feature>
<dbReference type="GO" id="GO:0051539">
    <property type="term" value="F:4 iron, 4 sulfur cluster binding"/>
    <property type="evidence" value="ECO:0007669"/>
    <property type="project" value="UniProtKB-KW"/>
</dbReference>
<dbReference type="eggNOG" id="COG1060">
    <property type="taxonomic scope" value="Bacteria"/>
</dbReference>
<evidence type="ECO:0000256" key="4">
    <source>
        <dbReference type="ARBA" id="ARBA00023004"/>
    </source>
</evidence>
<dbReference type="Pfam" id="PF04055">
    <property type="entry name" value="Radical_SAM"/>
    <property type="match status" value="1"/>
</dbReference>
<dbReference type="InterPro" id="IPR020050">
    <property type="entry name" value="FO_synthase_su2"/>
</dbReference>
<dbReference type="GO" id="GO:0046992">
    <property type="term" value="F:oxidoreductase activity, acting on X-H and Y-H to form an X-Y bond"/>
    <property type="evidence" value="ECO:0007669"/>
    <property type="project" value="UniProtKB-UniRule"/>
</dbReference>
<feature type="binding site" evidence="8">
    <location>
        <position position="71"/>
    </location>
    <ligand>
        <name>S-adenosyl-L-methionine</name>
        <dbReference type="ChEBI" id="CHEBI:59789"/>
    </ligand>
</feature>
<organism evidence="10 11">
    <name type="scientific">Desulfosudis oleivorans (strain DSM 6200 / JCM 39069 / Hxd3)</name>
    <name type="common">Desulfococcus oleovorans</name>
    <dbReference type="NCBI Taxonomy" id="96561"/>
    <lineage>
        <taxon>Bacteria</taxon>
        <taxon>Pseudomonadati</taxon>
        <taxon>Thermodesulfobacteriota</taxon>
        <taxon>Desulfobacteria</taxon>
        <taxon>Desulfobacterales</taxon>
        <taxon>Desulfosudaceae</taxon>
        <taxon>Desulfosudis</taxon>
    </lineage>
</organism>
<keyword evidence="11" id="KW-1185">Reference proteome</keyword>
<dbReference type="Pfam" id="PF19288">
    <property type="entry name" value="CofH_C"/>
    <property type="match status" value="1"/>
</dbReference>
<evidence type="ECO:0000256" key="8">
    <source>
        <dbReference type="PIRSR" id="PIRSR004762-2"/>
    </source>
</evidence>
<dbReference type="SFLD" id="SFLDG01064">
    <property type="entry name" value="F420__menaquinone_cofactor_bio"/>
    <property type="match status" value="2"/>
</dbReference>
<evidence type="ECO:0000256" key="5">
    <source>
        <dbReference type="ARBA" id="ARBA00023014"/>
    </source>
</evidence>
<name>A8ZY71_DESOH</name>
<dbReference type="GO" id="GO:0016765">
    <property type="term" value="F:transferase activity, transferring alkyl or aryl (other than methyl) groups"/>
    <property type="evidence" value="ECO:0007669"/>
    <property type="project" value="InterPro"/>
</dbReference>
<dbReference type="InterPro" id="IPR013785">
    <property type="entry name" value="Aldolase_TIM"/>
</dbReference>
<evidence type="ECO:0000256" key="2">
    <source>
        <dbReference type="ARBA" id="ARBA00022691"/>
    </source>
</evidence>
<feature type="binding site" evidence="8">
    <location>
        <position position="309"/>
    </location>
    <ligand>
        <name>(3R)-3-methyl-D-ornithine</name>
        <dbReference type="ChEBI" id="CHEBI:64642"/>
    </ligand>
</feature>
<dbReference type="HOGENOM" id="CLU_040406_1_0_7"/>
<dbReference type="HAMAP" id="MF_00992">
    <property type="entry name" value="MqnC"/>
    <property type="match status" value="1"/>
</dbReference>
<evidence type="ECO:0000313" key="10">
    <source>
        <dbReference type="EMBL" id="ABW67078.1"/>
    </source>
</evidence>
<dbReference type="EMBL" id="CP000859">
    <property type="protein sequence ID" value="ABW67078.1"/>
    <property type="molecule type" value="Genomic_DNA"/>
</dbReference>
<evidence type="ECO:0000256" key="1">
    <source>
        <dbReference type="ARBA" id="ARBA00022485"/>
    </source>
</evidence>
<keyword evidence="1 6" id="KW-0004">4Fe-4S</keyword>
<dbReference type="Gene3D" id="3.20.20.70">
    <property type="entry name" value="Aldolase class I"/>
    <property type="match status" value="1"/>
</dbReference>
<dbReference type="InterPro" id="IPR058240">
    <property type="entry name" value="rSAM_sf"/>
</dbReference>
<gene>
    <name evidence="6" type="primary">mqnC</name>
    <name evidence="10" type="ordered locus">Dole_1272</name>
</gene>
<dbReference type="SFLD" id="SFLDF00343">
    <property type="entry name" value="aminofutalosine_synthase_(mqnE"/>
    <property type="match status" value="1"/>
</dbReference>
<dbReference type="InterPro" id="IPR045567">
    <property type="entry name" value="CofH/MnqC-like_C"/>
</dbReference>
<dbReference type="KEGG" id="dol:Dole_1272"/>
<dbReference type="PROSITE" id="PS51918">
    <property type="entry name" value="RADICAL_SAM"/>
    <property type="match status" value="1"/>
</dbReference>
<reference evidence="10 11" key="1">
    <citation type="submission" date="2007-10" db="EMBL/GenBank/DDBJ databases">
        <title>Complete sequence of Desulfococcus oleovorans Hxd3.</title>
        <authorList>
            <consortium name="US DOE Joint Genome Institute"/>
            <person name="Copeland A."/>
            <person name="Lucas S."/>
            <person name="Lapidus A."/>
            <person name="Barry K."/>
            <person name="Glavina del Rio T."/>
            <person name="Dalin E."/>
            <person name="Tice H."/>
            <person name="Pitluck S."/>
            <person name="Kiss H."/>
            <person name="Brettin T."/>
            <person name="Bruce D."/>
            <person name="Detter J.C."/>
            <person name="Han C."/>
            <person name="Schmutz J."/>
            <person name="Larimer F."/>
            <person name="Land M."/>
            <person name="Hauser L."/>
            <person name="Kyrpides N."/>
            <person name="Kim E."/>
            <person name="Wawrik B."/>
            <person name="Richardson P."/>
        </authorList>
    </citation>
    <scope>NUCLEOTIDE SEQUENCE [LARGE SCALE GENOMIC DNA]</scope>
    <source>
        <strain evidence="11">DSM 6200 / JCM 39069 / Hxd3</strain>
    </source>
</reference>
<keyword evidence="5 6" id="KW-0411">Iron-sulfur</keyword>
<dbReference type="PANTHER" id="PTHR43076:SF1">
    <property type="entry name" value="LIPOYL SYNTHASE 2"/>
    <property type="match status" value="1"/>
</dbReference>
<comment type="cofactor">
    <cofactor evidence="6 7">
        <name>[4Fe-4S] cluster</name>
        <dbReference type="ChEBI" id="CHEBI:49883"/>
    </cofactor>
    <text evidence="6 7">Binds 1 [4Fe-4S] cluster. The cluster is coordinated with 3 cysteines and an exchangeable S-adenosyl-L-methionine.</text>
</comment>
<proteinExistence type="inferred from homology"/>
<keyword evidence="3 6" id="KW-0479">Metal-binding</keyword>
<comment type="similarity">
    <text evidence="6">Belongs to the radical SAM superfamily. MqnC family.</text>
</comment>
<feature type="binding site" evidence="8">
    <location>
        <position position="176"/>
    </location>
    <ligand>
        <name>S-adenosyl-L-methionine</name>
        <dbReference type="ChEBI" id="CHEBI:59789"/>
    </ligand>
</feature>
<dbReference type="SFLD" id="SFLDF00342">
    <property type="entry name" value="cyclic_dehypoxanthine_futalosi"/>
    <property type="match status" value="1"/>
</dbReference>
<accession>A8ZY71</accession>
<dbReference type="NCBIfam" id="TIGR00423">
    <property type="entry name" value="CofH family radical SAM protein"/>
    <property type="match status" value="1"/>
</dbReference>
<dbReference type="STRING" id="96561.Dole_1272"/>
<evidence type="ECO:0000256" key="7">
    <source>
        <dbReference type="PIRSR" id="PIRSR004762-1"/>
    </source>
</evidence>
<dbReference type="SUPFAM" id="SSF102114">
    <property type="entry name" value="Radical SAM enzymes"/>
    <property type="match status" value="1"/>
</dbReference>
<dbReference type="GO" id="GO:0005506">
    <property type="term" value="F:iron ion binding"/>
    <property type="evidence" value="ECO:0007669"/>
    <property type="project" value="UniProtKB-UniRule"/>
</dbReference>
<dbReference type="PANTHER" id="PTHR43076">
    <property type="entry name" value="FO SYNTHASE (COFH)"/>
    <property type="match status" value="1"/>
</dbReference>
<dbReference type="NCBIfam" id="TIGR03699">
    <property type="entry name" value="menaquin_MqnC"/>
    <property type="match status" value="1"/>
</dbReference>
<dbReference type="AlphaFoldDB" id="A8ZY71"/>
<dbReference type="SFLD" id="SFLDS00029">
    <property type="entry name" value="Radical_SAM"/>
    <property type="match status" value="2"/>
</dbReference>
<dbReference type="UniPathway" id="UPA00079"/>
<dbReference type="GO" id="GO:0009234">
    <property type="term" value="P:menaquinone biosynthetic process"/>
    <property type="evidence" value="ECO:0007669"/>
    <property type="project" value="UniProtKB-UniRule"/>
</dbReference>
<dbReference type="EC" id="1.21.98.1" evidence="6"/>
<keyword evidence="6" id="KW-0474">Menaquinone biosynthesis</keyword>
<dbReference type="InterPro" id="IPR007197">
    <property type="entry name" value="rSAM"/>
</dbReference>
<comment type="catalytic activity">
    <reaction evidence="6">
        <text>dehypoxanthine futalosine + S-adenosyl-L-methionine = cyclic dehypoxanthinylfutalosinate + 5'-deoxyadenosine + L-methionine + H(+)</text>
        <dbReference type="Rhea" id="RHEA:33083"/>
        <dbReference type="ChEBI" id="CHEBI:15378"/>
        <dbReference type="ChEBI" id="CHEBI:17319"/>
        <dbReference type="ChEBI" id="CHEBI:57844"/>
        <dbReference type="ChEBI" id="CHEBI:58864"/>
        <dbReference type="ChEBI" id="CHEBI:59789"/>
        <dbReference type="ChEBI" id="CHEBI:64270"/>
        <dbReference type="EC" id="1.21.98.1"/>
    </reaction>
</comment>
<dbReference type="SFLD" id="SFLDG01389">
    <property type="entry name" value="menaquinone_synthsis_involved"/>
    <property type="match status" value="2"/>
</dbReference>
<evidence type="ECO:0000256" key="3">
    <source>
        <dbReference type="ARBA" id="ARBA00022723"/>
    </source>
</evidence>
<comment type="function">
    <text evidence="6">Radical SAM enzyme that catalyzes the cyclization of dehypoxanthine futalosine (DHFL) into cyclic dehypoxanthine futalosine (CDHFL), a step in the biosynthesis of menaquinone (MK, vitamin K2).</text>
</comment>
<feature type="binding site" evidence="6 7">
    <location>
        <position position="69"/>
    </location>
    <ligand>
        <name>[4Fe-4S] cluster</name>
        <dbReference type="ChEBI" id="CHEBI:49883"/>
        <note>4Fe-4S-S-AdoMet</note>
    </ligand>
</feature>
<evidence type="ECO:0000256" key="6">
    <source>
        <dbReference type="HAMAP-Rule" id="MF_00992"/>
    </source>
</evidence>
<evidence type="ECO:0000259" key="9">
    <source>
        <dbReference type="PROSITE" id="PS51918"/>
    </source>
</evidence>
<keyword evidence="4 6" id="KW-0408">Iron</keyword>
<dbReference type="InterPro" id="IPR034405">
    <property type="entry name" value="F420"/>
</dbReference>
<keyword evidence="6" id="KW-0560">Oxidoreductase</keyword>
<dbReference type="PIRSF" id="PIRSF004762">
    <property type="entry name" value="CHP00423"/>
    <property type="match status" value="1"/>
</dbReference>
<protein>
    <recommendedName>
        <fullName evidence="6">Cyclic dehypoxanthine futalosine synthase</fullName>
        <shortName evidence="6">Cyclic DHFL synthase</shortName>
        <ecNumber evidence="6">1.21.98.1</ecNumber>
    </recommendedName>
    <alternativeName>
        <fullName evidence="6">Dehypoxanthine futalosine cyclase</fullName>
        <shortName evidence="6">DHFL cyclase</shortName>
    </alternativeName>
    <alternativeName>
        <fullName evidence="6">Menaquinone biosynthetic enzyme MqnC</fullName>
    </alternativeName>
</protein>